<proteinExistence type="inferred from homology"/>
<dbReference type="PANTHER" id="PTHR17490:SF16">
    <property type="entry name" value="THREONYLCARBAMOYL-AMP SYNTHASE"/>
    <property type="match status" value="1"/>
</dbReference>
<evidence type="ECO:0000256" key="8">
    <source>
        <dbReference type="ARBA" id="ARBA00022741"/>
    </source>
</evidence>
<evidence type="ECO:0000256" key="11">
    <source>
        <dbReference type="ARBA" id="ARBA00048366"/>
    </source>
</evidence>
<dbReference type="GO" id="GO:0008033">
    <property type="term" value="P:tRNA processing"/>
    <property type="evidence" value="ECO:0007669"/>
    <property type="project" value="UniProtKB-KW"/>
</dbReference>
<dbReference type="GO" id="GO:0003725">
    <property type="term" value="F:double-stranded RNA binding"/>
    <property type="evidence" value="ECO:0007669"/>
    <property type="project" value="InterPro"/>
</dbReference>
<dbReference type="InterPro" id="IPR017945">
    <property type="entry name" value="DHBP_synth_RibB-like_a/b_dom"/>
</dbReference>
<dbReference type="SUPFAM" id="SSF55821">
    <property type="entry name" value="YrdC/RibB"/>
    <property type="match status" value="1"/>
</dbReference>
<evidence type="ECO:0000313" key="14">
    <source>
        <dbReference type="Proteomes" id="UP000179153"/>
    </source>
</evidence>
<comment type="similarity">
    <text evidence="2">Belongs to the SUA5 family.</text>
</comment>
<evidence type="ECO:0000256" key="4">
    <source>
        <dbReference type="ARBA" id="ARBA00022490"/>
    </source>
</evidence>
<dbReference type="InterPro" id="IPR006070">
    <property type="entry name" value="Sua5-like_dom"/>
</dbReference>
<dbReference type="NCBIfam" id="TIGR00057">
    <property type="entry name" value="L-threonylcarbamoyladenylate synthase"/>
    <property type="match status" value="1"/>
</dbReference>
<keyword evidence="9" id="KW-0067">ATP-binding</keyword>
<dbReference type="PANTHER" id="PTHR17490">
    <property type="entry name" value="SUA5"/>
    <property type="match status" value="1"/>
</dbReference>
<reference evidence="13 14" key="1">
    <citation type="journal article" date="2016" name="Nat. Commun.">
        <title>Thousands of microbial genomes shed light on interconnected biogeochemical processes in an aquifer system.</title>
        <authorList>
            <person name="Anantharaman K."/>
            <person name="Brown C.T."/>
            <person name="Hug L.A."/>
            <person name="Sharon I."/>
            <person name="Castelle C.J."/>
            <person name="Probst A.J."/>
            <person name="Thomas B.C."/>
            <person name="Singh A."/>
            <person name="Wilkins M.J."/>
            <person name="Karaoz U."/>
            <person name="Brodie E.L."/>
            <person name="Williams K.H."/>
            <person name="Hubbard S.S."/>
            <person name="Banfield J.F."/>
        </authorList>
    </citation>
    <scope>NUCLEOTIDE SEQUENCE [LARGE SCALE GENOMIC DNA]</scope>
</reference>
<dbReference type="GO" id="GO:0006450">
    <property type="term" value="P:regulation of translational fidelity"/>
    <property type="evidence" value="ECO:0007669"/>
    <property type="project" value="TreeGrafter"/>
</dbReference>
<dbReference type="GO" id="GO:0005524">
    <property type="term" value="F:ATP binding"/>
    <property type="evidence" value="ECO:0007669"/>
    <property type="project" value="UniProtKB-KW"/>
</dbReference>
<evidence type="ECO:0000256" key="1">
    <source>
        <dbReference type="ARBA" id="ARBA00004496"/>
    </source>
</evidence>
<sequence length="210" mass="23105">MKIKKLTSSNLLELAQEASDYLKRGNAIIYPTDTLYALGVDALNEGAINHFFSVKKRPANKPVPLFVKDIEMAGELAFIDKRQKKILERAWPGSFTFILHKRDKVSSRISAGTQKVGLRIPDNDFAQALLNKFAGPITASSANISGEPATANPAEISKQFSEYSVTPDYFVDAGILENAMPSMVIDITGKKPQILRMNSTTAQIFKEIIA</sequence>
<comment type="catalytic activity">
    <reaction evidence="11">
        <text>L-threonine + hydrogencarbonate + ATP = L-threonylcarbamoyladenylate + diphosphate + H2O</text>
        <dbReference type="Rhea" id="RHEA:36407"/>
        <dbReference type="ChEBI" id="CHEBI:15377"/>
        <dbReference type="ChEBI" id="CHEBI:17544"/>
        <dbReference type="ChEBI" id="CHEBI:30616"/>
        <dbReference type="ChEBI" id="CHEBI:33019"/>
        <dbReference type="ChEBI" id="CHEBI:57926"/>
        <dbReference type="ChEBI" id="CHEBI:73682"/>
        <dbReference type="EC" id="2.7.7.87"/>
    </reaction>
</comment>
<organism evidence="13 14">
    <name type="scientific">Candidatus Spechtbacteria bacterium RIFCSPLOWO2_01_FULL_46_10</name>
    <dbReference type="NCBI Taxonomy" id="1802163"/>
    <lineage>
        <taxon>Bacteria</taxon>
        <taxon>Candidatus Spechtiibacteriota</taxon>
    </lineage>
</organism>
<accession>A0A1G2HHN8</accession>
<feature type="domain" description="YrdC-like" evidence="12">
    <location>
        <begin position="12"/>
        <end position="200"/>
    </location>
</feature>
<keyword evidence="6" id="KW-0819">tRNA processing</keyword>
<keyword evidence="7" id="KW-0548">Nucleotidyltransferase</keyword>
<dbReference type="PROSITE" id="PS51163">
    <property type="entry name" value="YRDC"/>
    <property type="match status" value="1"/>
</dbReference>
<keyword evidence="5" id="KW-0808">Transferase</keyword>
<comment type="caution">
    <text evidence="13">The sequence shown here is derived from an EMBL/GenBank/DDBJ whole genome shotgun (WGS) entry which is preliminary data.</text>
</comment>
<evidence type="ECO:0000256" key="9">
    <source>
        <dbReference type="ARBA" id="ARBA00022840"/>
    </source>
</evidence>
<evidence type="ECO:0000256" key="5">
    <source>
        <dbReference type="ARBA" id="ARBA00022679"/>
    </source>
</evidence>
<comment type="subcellular location">
    <subcellularLocation>
        <location evidence="1">Cytoplasm</location>
    </subcellularLocation>
</comment>
<evidence type="ECO:0000313" key="13">
    <source>
        <dbReference type="EMBL" id="OGZ62005.1"/>
    </source>
</evidence>
<evidence type="ECO:0000256" key="6">
    <source>
        <dbReference type="ARBA" id="ARBA00022694"/>
    </source>
</evidence>
<dbReference type="GO" id="GO:0061710">
    <property type="term" value="F:L-threonylcarbamoyladenylate synthase"/>
    <property type="evidence" value="ECO:0007669"/>
    <property type="project" value="UniProtKB-EC"/>
</dbReference>
<dbReference type="Proteomes" id="UP000179153">
    <property type="component" value="Unassembled WGS sequence"/>
</dbReference>
<keyword evidence="8" id="KW-0547">Nucleotide-binding</keyword>
<evidence type="ECO:0000259" key="12">
    <source>
        <dbReference type="PROSITE" id="PS51163"/>
    </source>
</evidence>
<dbReference type="AlphaFoldDB" id="A0A1G2HHN8"/>
<dbReference type="Pfam" id="PF01300">
    <property type="entry name" value="Sua5_yciO_yrdC"/>
    <property type="match status" value="1"/>
</dbReference>
<evidence type="ECO:0000256" key="10">
    <source>
        <dbReference type="ARBA" id="ARBA00029774"/>
    </source>
</evidence>
<dbReference type="EMBL" id="MHOI01000004">
    <property type="protein sequence ID" value="OGZ62005.1"/>
    <property type="molecule type" value="Genomic_DNA"/>
</dbReference>
<dbReference type="STRING" id="1802163.A2932_00105"/>
<dbReference type="Gene3D" id="3.90.870.10">
    <property type="entry name" value="DHBP synthase"/>
    <property type="match status" value="1"/>
</dbReference>
<evidence type="ECO:0000256" key="7">
    <source>
        <dbReference type="ARBA" id="ARBA00022695"/>
    </source>
</evidence>
<protein>
    <recommendedName>
        <fullName evidence="10">L-threonylcarbamoyladenylate synthase</fullName>
        <ecNumber evidence="3">2.7.7.87</ecNumber>
    </recommendedName>
    <alternativeName>
        <fullName evidence="10">L-threonylcarbamoyladenylate synthase</fullName>
    </alternativeName>
</protein>
<evidence type="ECO:0000256" key="3">
    <source>
        <dbReference type="ARBA" id="ARBA00012584"/>
    </source>
</evidence>
<dbReference type="InterPro" id="IPR050156">
    <property type="entry name" value="TC-AMP_synthase_SUA5"/>
</dbReference>
<evidence type="ECO:0000256" key="2">
    <source>
        <dbReference type="ARBA" id="ARBA00007663"/>
    </source>
</evidence>
<dbReference type="GO" id="GO:0000049">
    <property type="term" value="F:tRNA binding"/>
    <property type="evidence" value="ECO:0007669"/>
    <property type="project" value="TreeGrafter"/>
</dbReference>
<keyword evidence="4" id="KW-0963">Cytoplasm</keyword>
<dbReference type="EC" id="2.7.7.87" evidence="3"/>
<dbReference type="GO" id="GO:0005737">
    <property type="term" value="C:cytoplasm"/>
    <property type="evidence" value="ECO:0007669"/>
    <property type="project" value="UniProtKB-SubCell"/>
</dbReference>
<name>A0A1G2HHN8_9BACT</name>
<gene>
    <name evidence="13" type="ORF">A2932_00105</name>
</gene>